<dbReference type="SUPFAM" id="SSF52047">
    <property type="entry name" value="RNI-like"/>
    <property type="match status" value="1"/>
</dbReference>
<sequence length="227" mass="25079">MLFNSTDRYDTSDDDCSSEDETSSDDSESETGRTSSSAVHEAGLLDINAPVLQHLDIKDCFSTSLLITNVGSLNQAKLDLHNIVSCQSVIKCFEAFHNIKFLSLHGVLPTNTGIALNVDEAGFLSSLMTFRNLTHLTIGGQMRVASNASFLSSILFRGSKSELGMLKYIMKHGNRLRKVDLHPVGNKPKCQLRTQRNISLKIVNFKKGSSRCKIGLFEIITFGENFE</sequence>
<dbReference type="EMBL" id="OX459118">
    <property type="protein sequence ID" value="CAI9091805.1"/>
    <property type="molecule type" value="Genomic_DNA"/>
</dbReference>
<evidence type="ECO:0000313" key="3">
    <source>
        <dbReference type="Proteomes" id="UP001161247"/>
    </source>
</evidence>
<reference evidence="2" key="1">
    <citation type="submission" date="2023-03" db="EMBL/GenBank/DDBJ databases">
        <authorList>
            <person name="Julca I."/>
        </authorList>
    </citation>
    <scope>NUCLEOTIDE SEQUENCE</scope>
</reference>
<evidence type="ECO:0000313" key="2">
    <source>
        <dbReference type="EMBL" id="CAI9091805.1"/>
    </source>
</evidence>
<dbReference type="Proteomes" id="UP001161247">
    <property type="component" value="Chromosome 1"/>
</dbReference>
<feature type="compositionally biased region" description="Acidic residues" evidence="1">
    <location>
        <begin position="12"/>
        <end position="29"/>
    </location>
</feature>
<feature type="region of interest" description="Disordered" evidence="1">
    <location>
        <begin position="1"/>
        <end position="37"/>
    </location>
</feature>
<dbReference type="PANTHER" id="PTHR31900">
    <property type="entry name" value="F-BOX/RNI SUPERFAMILY PROTEIN-RELATED"/>
    <property type="match status" value="1"/>
</dbReference>
<evidence type="ECO:0000256" key="1">
    <source>
        <dbReference type="SAM" id="MobiDB-lite"/>
    </source>
</evidence>
<organism evidence="2 3">
    <name type="scientific">Oldenlandia corymbosa var. corymbosa</name>
    <dbReference type="NCBI Taxonomy" id="529605"/>
    <lineage>
        <taxon>Eukaryota</taxon>
        <taxon>Viridiplantae</taxon>
        <taxon>Streptophyta</taxon>
        <taxon>Embryophyta</taxon>
        <taxon>Tracheophyta</taxon>
        <taxon>Spermatophyta</taxon>
        <taxon>Magnoliopsida</taxon>
        <taxon>eudicotyledons</taxon>
        <taxon>Gunneridae</taxon>
        <taxon>Pentapetalae</taxon>
        <taxon>asterids</taxon>
        <taxon>lamiids</taxon>
        <taxon>Gentianales</taxon>
        <taxon>Rubiaceae</taxon>
        <taxon>Rubioideae</taxon>
        <taxon>Spermacoceae</taxon>
        <taxon>Hedyotis-Oldenlandia complex</taxon>
        <taxon>Oldenlandia</taxon>
    </lineage>
</organism>
<gene>
    <name evidence="2" type="ORF">OLC1_LOCUS3635</name>
</gene>
<dbReference type="PANTHER" id="PTHR31900:SF30">
    <property type="entry name" value="SUPERFAMILY PROTEIN, PUTATIVE-RELATED"/>
    <property type="match status" value="1"/>
</dbReference>
<dbReference type="InterPro" id="IPR050232">
    <property type="entry name" value="FBL13/AtMIF1-like"/>
</dbReference>
<name>A0AAV1C8M6_OLDCO</name>
<proteinExistence type="predicted"/>
<accession>A0AAV1C8M6</accession>
<protein>
    <submittedName>
        <fullName evidence="2">OLC1v1026920C1</fullName>
    </submittedName>
</protein>
<dbReference type="AlphaFoldDB" id="A0AAV1C8M6"/>
<keyword evidence="3" id="KW-1185">Reference proteome</keyword>